<sequence>MTTNLSLNDINDIIQEAMSSKYIEYCHITPLTKDNQLIGYHYKINNSYKNNEEIQLLSKPLSPSINIFKLISTLFIPRKDEKELLSNSPMLLQNINDVVPIEIRFDIKPGLYLSKSGTKRPYFDFSYGNYISTGDKGVFKSGIFHDININIYIYHYYRSNYYNGVLTEMMIYESYEGADLSLVLTFKFDSHGYITHIIREKTTHDSKSIIEVGKDISYLTQYNERGTIKLWVPFYTNHPINGISNNEEYVPGILYNNGNIMFVSGGGISKENFYLIVGGWISEYAREANNIKNNILDFINNIDVNNIIIEYLTPIKLYLIRQNLVKSIEFLNTNPSLEISPESKSRDIKDLLKGWDNAITKRIIPNK</sequence>
<accession>A0A3G5AGQ7</accession>
<name>A0A3G5AGQ7_9VIRU</name>
<reference evidence="1" key="1">
    <citation type="submission" date="2018-10" db="EMBL/GenBank/DDBJ databases">
        <title>Hidden diversity of soil giant viruses.</title>
        <authorList>
            <person name="Schulz F."/>
            <person name="Alteio L."/>
            <person name="Goudeau D."/>
            <person name="Ryan E.M."/>
            <person name="Malmstrom R.R."/>
            <person name="Blanchard J."/>
            <person name="Woyke T."/>
        </authorList>
    </citation>
    <scope>NUCLEOTIDE SEQUENCE</scope>
    <source>
        <strain evidence="1">SMV1</strain>
    </source>
</reference>
<proteinExistence type="predicted"/>
<dbReference type="EMBL" id="MK072500">
    <property type="protein sequence ID" value="AYV86290.1"/>
    <property type="molecule type" value="Genomic_DNA"/>
</dbReference>
<gene>
    <name evidence="1" type="ORF">Solumvirus3_26</name>
</gene>
<protein>
    <submittedName>
        <fullName evidence="1">Uncharacterized protein</fullName>
    </submittedName>
</protein>
<organism evidence="1">
    <name type="scientific">Solumvirus sp</name>
    <dbReference type="NCBI Taxonomy" id="2487773"/>
    <lineage>
        <taxon>Viruses</taxon>
        <taxon>Pithoviruses</taxon>
    </lineage>
</organism>
<evidence type="ECO:0000313" key="1">
    <source>
        <dbReference type="EMBL" id="AYV86290.1"/>
    </source>
</evidence>